<evidence type="ECO:0000313" key="3">
    <source>
        <dbReference type="Proteomes" id="UP000003856"/>
    </source>
</evidence>
<keyword evidence="3" id="KW-1185">Reference proteome</keyword>
<name>C5T7F9_ACIDE</name>
<dbReference type="InterPro" id="IPR052353">
    <property type="entry name" value="Benzoxazolinone_Detox_Enz"/>
</dbReference>
<dbReference type="PANTHER" id="PTHR30212">
    <property type="entry name" value="PROTEIN YIIM"/>
    <property type="match status" value="1"/>
</dbReference>
<comment type="caution">
    <text evidence="2">The sequence shown here is derived from an EMBL/GenBank/DDBJ whole genome shotgun (WGS) entry which is preliminary data.</text>
</comment>
<dbReference type="PROSITE" id="PS51340">
    <property type="entry name" value="MOSC"/>
    <property type="match status" value="1"/>
</dbReference>
<protein>
    <submittedName>
        <fullName evidence="2">MOSC domain containing protein</fullName>
    </submittedName>
</protein>
<dbReference type="PATRIC" id="fig|573060.9.peg.2227"/>
<dbReference type="GO" id="GO:0003824">
    <property type="term" value="F:catalytic activity"/>
    <property type="evidence" value="ECO:0007669"/>
    <property type="project" value="InterPro"/>
</dbReference>
<accession>C5T7F9</accession>
<dbReference type="Gene3D" id="2.40.33.20">
    <property type="entry name" value="PK beta-barrel domain-like"/>
    <property type="match status" value="1"/>
</dbReference>
<reference evidence="2 3" key="1">
    <citation type="submission" date="2009-05" db="EMBL/GenBank/DDBJ databases">
        <title>The draft genome of Acidovorax delafieldii 2AN.</title>
        <authorList>
            <consortium name="US DOE Joint Genome Institute (JGI-PGF)"/>
            <person name="Lucas S."/>
            <person name="Copeland A."/>
            <person name="Lapidus A."/>
            <person name="Glavina del Rio T."/>
            <person name="Tice H."/>
            <person name="Bruce D."/>
            <person name="Goodwin L."/>
            <person name="Pitluck S."/>
            <person name="Larimer F."/>
            <person name="Land M.L."/>
            <person name="Hauser L."/>
            <person name="Shelobolina E.S."/>
            <person name="Picardal F."/>
            <person name="Roden E."/>
            <person name="Emerson D."/>
        </authorList>
    </citation>
    <scope>NUCLEOTIDE SEQUENCE [LARGE SCALE GENOMIC DNA]</scope>
    <source>
        <strain evidence="2 3">2AN</strain>
    </source>
</reference>
<organism evidence="2 3">
    <name type="scientific">Acidovorax delafieldii 2AN</name>
    <dbReference type="NCBI Taxonomy" id="573060"/>
    <lineage>
        <taxon>Bacteria</taxon>
        <taxon>Pseudomonadati</taxon>
        <taxon>Pseudomonadota</taxon>
        <taxon>Betaproteobacteria</taxon>
        <taxon>Burkholderiales</taxon>
        <taxon>Comamonadaceae</taxon>
        <taxon>Acidovorax</taxon>
    </lineage>
</organism>
<proteinExistence type="predicted"/>
<dbReference type="OrthoDB" id="9786134at2"/>
<dbReference type="SUPFAM" id="SSF50800">
    <property type="entry name" value="PK beta-barrel domain-like"/>
    <property type="match status" value="1"/>
</dbReference>
<dbReference type="Pfam" id="PF03475">
    <property type="entry name" value="YiiM_3-alpha"/>
    <property type="match status" value="1"/>
</dbReference>
<sequence length="230" mass="24866">MNPTVLGQVTAVLRGRAVPYSRPGSRSAIVKQAIQGAVAVDGNGVAGDEQGDTRLHGGPDKAVHHYPLDHYPAWRDALGALPPLDGPGAFGENISSTGIVESRLCWGDQVRMGSVLLEVAQTRQPCWKLNTRFGVPDMALRVQRTGRTGWYYRVIEPGAVQAGDAITLVGRPNPEWTLARVIEVLYHRPLDVALLNGLAALRLPPSWQRLVAHRLQHGALEDWSARTGGG</sequence>
<feature type="domain" description="MOSC" evidence="1">
    <location>
        <begin position="32"/>
        <end position="169"/>
    </location>
</feature>
<dbReference type="InterPro" id="IPR005302">
    <property type="entry name" value="MoCF_Sase_C"/>
</dbReference>
<dbReference type="EMBL" id="ACQT01000113">
    <property type="protein sequence ID" value="EER59592.1"/>
    <property type="molecule type" value="Genomic_DNA"/>
</dbReference>
<evidence type="ECO:0000313" key="2">
    <source>
        <dbReference type="EMBL" id="EER59592.1"/>
    </source>
</evidence>
<dbReference type="AlphaFoldDB" id="C5T7F9"/>
<dbReference type="InterPro" id="IPR005163">
    <property type="entry name" value="Tri_helical_YiiM-like"/>
</dbReference>
<dbReference type="RefSeq" id="WP_005797735.1">
    <property type="nucleotide sequence ID" value="NZ_ACQT01000113.1"/>
</dbReference>
<dbReference type="PANTHER" id="PTHR30212:SF2">
    <property type="entry name" value="PROTEIN YIIM"/>
    <property type="match status" value="1"/>
</dbReference>
<dbReference type="GO" id="GO:0030170">
    <property type="term" value="F:pyridoxal phosphate binding"/>
    <property type="evidence" value="ECO:0007669"/>
    <property type="project" value="InterPro"/>
</dbReference>
<gene>
    <name evidence="2" type="ORF">AcdelDRAFT_2839</name>
</gene>
<dbReference type="GO" id="GO:0030151">
    <property type="term" value="F:molybdenum ion binding"/>
    <property type="evidence" value="ECO:0007669"/>
    <property type="project" value="InterPro"/>
</dbReference>
<evidence type="ECO:0000259" key="1">
    <source>
        <dbReference type="PROSITE" id="PS51340"/>
    </source>
</evidence>
<dbReference type="Proteomes" id="UP000003856">
    <property type="component" value="Unassembled WGS sequence"/>
</dbReference>
<dbReference type="Pfam" id="PF03473">
    <property type="entry name" value="MOSC"/>
    <property type="match status" value="1"/>
</dbReference>
<dbReference type="InterPro" id="IPR011037">
    <property type="entry name" value="Pyrv_Knase-like_insert_dom_sf"/>
</dbReference>